<dbReference type="GO" id="GO:0008076">
    <property type="term" value="C:voltage-gated potassium channel complex"/>
    <property type="evidence" value="ECO:0007669"/>
    <property type="project" value="InterPro"/>
</dbReference>
<proteinExistence type="predicted"/>
<evidence type="ECO:0000256" key="5">
    <source>
        <dbReference type="ARBA" id="ARBA00023065"/>
    </source>
</evidence>
<protein>
    <recommendedName>
        <fullName evidence="10">Potassium channel domain-containing protein</fullName>
    </recommendedName>
</protein>
<feature type="transmembrane region" description="Helical" evidence="9">
    <location>
        <begin position="99"/>
        <end position="121"/>
    </location>
</feature>
<evidence type="ECO:0000313" key="12">
    <source>
        <dbReference type="Proteomes" id="UP000176288"/>
    </source>
</evidence>
<dbReference type="GO" id="GO:0001508">
    <property type="term" value="P:action potential"/>
    <property type="evidence" value="ECO:0007669"/>
    <property type="project" value="TreeGrafter"/>
</dbReference>
<dbReference type="EMBL" id="CP017812">
    <property type="protein sequence ID" value="AOZ73431.1"/>
    <property type="molecule type" value="Genomic_DNA"/>
</dbReference>
<sequence length="234" mass="26210">MIAAFAFFIAYAWSVLDTSLSPLEEQILFWTQIALWALFVIDYLVRLALCPEPWTFVKRNWFDLLVISLPMFRPLRLLQLLAVLRVFDRHAGNAMRGKVATYAIGTTLIVLIVSALAILDVERNAADTQIQTFPQALWWAIATVTTVGYGDTVPVSADGRVIAIALMIFGIALLGVVTGLLSSWIIQKVTEEDPEDETSQILQKMSEQEILIRELTQEVKALREGLSQQEEQAS</sequence>
<keyword evidence="4 9" id="KW-1133">Transmembrane helix</keyword>
<reference evidence="11 12" key="1">
    <citation type="submission" date="2016-10" db="EMBL/GenBank/DDBJ databases">
        <title>Actinomyces aegypiusis sp. nov., isolated from the Aegypius monachus in Qinghai Tibet Plateau China.</title>
        <authorList>
            <person name="Wang Y."/>
        </authorList>
    </citation>
    <scope>NUCLEOTIDE SEQUENCE [LARGE SCALE GENOMIC DNA]</scope>
    <source>
        <strain evidence="11 12">VUL4_3</strain>
    </source>
</reference>
<dbReference type="InterPro" id="IPR028325">
    <property type="entry name" value="VG_K_chnl"/>
</dbReference>
<dbReference type="KEGG" id="avu:BK816_02570"/>
<feature type="domain" description="Potassium channel" evidence="10">
    <location>
        <begin position="108"/>
        <end position="186"/>
    </location>
</feature>
<evidence type="ECO:0000256" key="2">
    <source>
        <dbReference type="ARBA" id="ARBA00022448"/>
    </source>
</evidence>
<keyword evidence="3 9" id="KW-0812">Transmembrane</keyword>
<dbReference type="InterPro" id="IPR027359">
    <property type="entry name" value="Volt_channel_dom_sf"/>
</dbReference>
<dbReference type="Gene3D" id="1.20.5.110">
    <property type="match status" value="1"/>
</dbReference>
<dbReference type="Proteomes" id="UP000176288">
    <property type="component" value="Chromosome"/>
</dbReference>
<comment type="subcellular location">
    <subcellularLocation>
        <location evidence="1">Membrane</location>
        <topology evidence="1">Multi-pass membrane protein</topology>
    </subcellularLocation>
</comment>
<organism evidence="11 12">
    <name type="scientific">Boudabousia tangfeifanii</name>
    <dbReference type="NCBI Taxonomy" id="1912795"/>
    <lineage>
        <taxon>Bacteria</taxon>
        <taxon>Bacillati</taxon>
        <taxon>Actinomycetota</taxon>
        <taxon>Actinomycetes</taxon>
        <taxon>Actinomycetales</taxon>
        <taxon>Actinomycetaceae</taxon>
        <taxon>Boudabousia</taxon>
    </lineage>
</organism>
<feature type="transmembrane region" description="Helical" evidence="9">
    <location>
        <begin position="162"/>
        <end position="186"/>
    </location>
</feature>
<keyword evidence="5" id="KW-0406">Ion transport</keyword>
<evidence type="ECO:0000256" key="7">
    <source>
        <dbReference type="ARBA" id="ARBA00023303"/>
    </source>
</evidence>
<evidence type="ECO:0000313" key="11">
    <source>
        <dbReference type="EMBL" id="AOZ73431.1"/>
    </source>
</evidence>
<evidence type="ECO:0000256" key="9">
    <source>
        <dbReference type="SAM" id="Phobius"/>
    </source>
</evidence>
<evidence type="ECO:0000256" key="1">
    <source>
        <dbReference type="ARBA" id="ARBA00004141"/>
    </source>
</evidence>
<feature type="transmembrane region" description="Helical" evidence="9">
    <location>
        <begin position="133"/>
        <end position="150"/>
    </location>
</feature>
<dbReference type="PANTHER" id="PTHR11537">
    <property type="entry name" value="VOLTAGE-GATED POTASSIUM CHANNEL"/>
    <property type="match status" value="1"/>
</dbReference>
<evidence type="ECO:0000259" key="10">
    <source>
        <dbReference type="Pfam" id="PF07885"/>
    </source>
</evidence>
<keyword evidence="6 9" id="KW-0472">Membrane</keyword>
<keyword evidence="7" id="KW-0407">Ion channel</keyword>
<dbReference type="Gene3D" id="1.20.120.350">
    <property type="entry name" value="Voltage-gated potassium channels. Chain C"/>
    <property type="match status" value="1"/>
</dbReference>
<dbReference type="AlphaFoldDB" id="A0A1D9MM32"/>
<keyword evidence="2" id="KW-0813">Transport</keyword>
<evidence type="ECO:0000256" key="8">
    <source>
        <dbReference type="SAM" id="Coils"/>
    </source>
</evidence>
<evidence type="ECO:0000256" key="4">
    <source>
        <dbReference type="ARBA" id="ARBA00022989"/>
    </source>
</evidence>
<dbReference type="GO" id="GO:0005249">
    <property type="term" value="F:voltage-gated potassium channel activity"/>
    <property type="evidence" value="ECO:0007669"/>
    <property type="project" value="InterPro"/>
</dbReference>
<accession>A0A1D9MM32</accession>
<gene>
    <name evidence="11" type="ORF">BK816_02570</name>
</gene>
<dbReference type="SUPFAM" id="SSF81324">
    <property type="entry name" value="Voltage-gated potassium channels"/>
    <property type="match status" value="1"/>
</dbReference>
<feature type="coiled-coil region" evidence="8">
    <location>
        <begin position="205"/>
        <end position="232"/>
    </location>
</feature>
<dbReference type="PANTHER" id="PTHR11537:SF254">
    <property type="entry name" value="POTASSIUM VOLTAGE-GATED CHANNEL PROTEIN SHAB"/>
    <property type="match status" value="1"/>
</dbReference>
<dbReference type="STRING" id="1912795.BK816_02570"/>
<dbReference type="Gene3D" id="1.10.287.70">
    <property type="match status" value="1"/>
</dbReference>
<keyword evidence="8" id="KW-0175">Coiled coil</keyword>
<feature type="transmembrane region" description="Helical" evidence="9">
    <location>
        <begin position="27"/>
        <end position="49"/>
    </location>
</feature>
<dbReference type="Pfam" id="PF07885">
    <property type="entry name" value="Ion_trans_2"/>
    <property type="match status" value="1"/>
</dbReference>
<evidence type="ECO:0000256" key="6">
    <source>
        <dbReference type="ARBA" id="ARBA00023136"/>
    </source>
</evidence>
<dbReference type="InterPro" id="IPR013099">
    <property type="entry name" value="K_chnl_dom"/>
</dbReference>
<name>A0A1D9MM32_9ACTO</name>
<evidence type="ECO:0000256" key="3">
    <source>
        <dbReference type="ARBA" id="ARBA00022692"/>
    </source>
</evidence>
<keyword evidence="12" id="KW-1185">Reference proteome</keyword>